<evidence type="ECO:0000313" key="3">
    <source>
        <dbReference type="Proteomes" id="UP000887013"/>
    </source>
</evidence>
<reference evidence="2" key="1">
    <citation type="submission" date="2020-08" db="EMBL/GenBank/DDBJ databases">
        <title>Multicomponent nature underlies the extraordinary mechanical properties of spider dragline silk.</title>
        <authorList>
            <person name="Kono N."/>
            <person name="Nakamura H."/>
            <person name="Mori M."/>
            <person name="Yoshida Y."/>
            <person name="Ohtoshi R."/>
            <person name="Malay A.D."/>
            <person name="Moran D.A.P."/>
            <person name="Tomita M."/>
            <person name="Numata K."/>
            <person name="Arakawa K."/>
        </authorList>
    </citation>
    <scope>NUCLEOTIDE SEQUENCE</scope>
</reference>
<sequence length="110" mass="12468">MSFDILTSEGVPTSKPETSEPAVTSKPEIHNTRRQENRTRDAHKQRVLLRTRDKRKRHRENEKPRKEGGGLPLGAREHEICRAKHSPGVNTSSKRKAFVCAEGSSRVENT</sequence>
<comment type="caution">
    <text evidence="2">The sequence shown here is derived from an EMBL/GenBank/DDBJ whole genome shotgun (WGS) entry which is preliminary data.</text>
</comment>
<gene>
    <name evidence="2" type="ORF">NPIL_548081</name>
</gene>
<accession>A0A8X6U6U8</accession>
<protein>
    <submittedName>
        <fullName evidence="2">Uncharacterized protein</fullName>
    </submittedName>
</protein>
<name>A0A8X6U6U8_NEPPI</name>
<dbReference type="EMBL" id="BMAW01023693">
    <property type="protein sequence ID" value="GFT84134.1"/>
    <property type="molecule type" value="Genomic_DNA"/>
</dbReference>
<feature type="compositionally biased region" description="Basic and acidic residues" evidence="1">
    <location>
        <begin position="27"/>
        <end position="44"/>
    </location>
</feature>
<evidence type="ECO:0000256" key="1">
    <source>
        <dbReference type="SAM" id="MobiDB-lite"/>
    </source>
</evidence>
<keyword evidence="3" id="KW-1185">Reference proteome</keyword>
<evidence type="ECO:0000313" key="2">
    <source>
        <dbReference type="EMBL" id="GFT84134.1"/>
    </source>
</evidence>
<feature type="compositionally biased region" description="Basic residues" evidence="1">
    <location>
        <begin position="45"/>
        <end position="58"/>
    </location>
</feature>
<proteinExistence type="predicted"/>
<dbReference type="Proteomes" id="UP000887013">
    <property type="component" value="Unassembled WGS sequence"/>
</dbReference>
<dbReference type="AlphaFoldDB" id="A0A8X6U6U8"/>
<feature type="compositionally biased region" description="Basic and acidic residues" evidence="1">
    <location>
        <begin position="59"/>
        <end position="68"/>
    </location>
</feature>
<feature type="region of interest" description="Disordered" evidence="1">
    <location>
        <begin position="1"/>
        <end position="110"/>
    </location>
</feature>
<organism evidence="2 3">
    <name type="scientific">Nephila pilipes</name>
    <name type="common">Giant wood spider</name>
    <name type="synonym">Nephila maculata</name>
    <dbReference type="NCBI Taxonomy" id="299642"/>
    <lineage>
        <taxon>Eukaryota</taxon>
        <taxon>Metazoa</taxon>
        <taxon>Ecdysozoa</taxon>
        <taxon>Arthropoda</taxon>
        <taxon>Chelicerata</taxon>
        <taxon>Arachnida</taxon>
        <taxon>Araneae</taxon>
        <taxon>Araneomorphae</taxon>
        <taxon>Entelegynae</taxon>
        <taxon>Araneoidea</taxon>
        <taxon>Nephilidae</taxon>
        <taxon>Nephila</taxon>
    </lineage>
</organism>